<sequence length="354" mass="41149">MPKPVQNSEPLVVVTGADENYAIGLVVTIRSMLCHLDPGRRVQLHVFDGGIQRGTKNRILKSWADRRLEVHWHDIEMSQLSHLVTSGYLNHTTYLRLLIPSLVPPTVEKVIYLDSDLLVRKDISILWEEPMEDHSALAALELASPYVDAEVVFANQPLKHSRLGTATPIANYRELHLDPRAKVFNAGMLVINVAQWRQEQIPEQAYQCLEDHRDHVLYCDQYALNVVLHGKWRELDSRWNQTAHYYAYKCCDHSPLEEPTFSNLANDPWICHFTWIHKPWFRDSGHPFGDEFVWQMRQTAWARYRLKSNPDHPGPARQRRTMKQWLERRVSKAKLRLARLGMGASNQDEDRRAA</sequence>
<keyword evidence="3" id="KW-0479">Metal-binding</keyword>
<dbReference type="GO" id="GO:0016757">
    <property type="term" value="F:glycosyltransferase activity"/>
    <property type="evidence" value="ECO:0007669"/>
    <property type="project" value="UniProtKB-KW"/>
</dbReference>
<evidence type="ECO:0000256" key="2">
    <source>
        <dbReference type="ARBA" id="ARBA00022679"/>
    </source>
</evidence>
<reference evidence="4 5" key="1">
    <citation type="submission" date="2019-02" db="EMBL/GenBank/DDBJ databases">
        <title>Deep-cultivation of Planctomycetes and their phenomic and genomic characterization uncovers novel biology.</title>
        <authorList>
            <person name="Wiegand S."/>
            <person name="Jogler M."/>
            <person name="Boedeker C."/>
            <person name="Pinto D."/>
            <person name="Vollmers J."/>
            <person name="Rivas-Marin E."/>
            <person name="Kohn T."/>
            <person name="Peeters S.H."/>
            <person name="Heuer A."/>
            <person name="Rast P."/>
            <person name="Oberbeckmann S."/>
            <person name="Bunk B."/>
            <person name="Jeske O."/>
            <person name="Meyerdierks A."/>
            <person name="Storesund J.E."/>
            <person name="Kallscheuer N."/>
            <person name="Luecker S."/>
            <person name="Lage O.M."/>
            <person name="Pohl T."/>
            <person name="Merkel B.J."/>
            <person name="Hornburger P."/>
            <person name="Mueller R.-W."/>
            <person name="Bruemmer F."/>
            <person name="Labrenz M."/>
            <person name="Spormann A.M."/>
            <person name="Op Den Camp H."/>
            <person name="Overmann J."/>
            <person name="Amann R."/>
            <person name="Jetten M.S.M."/>
            <person name="Mascher T."/>
            <person name="Medema M.H."/>
            <person name="Devos D.P."/>
            <person name="Kaster A.-K."/>
            <person name="Ovreas L."/>
            <person name="Rohde M."/>
            <person name="Galperin M.Y."/>
            <person name="Jogler C."/>
        </authorList>
    </citation>
    <scope>NUCLEOTIDE SEQUENCE [LARGE SCALE GENOMIC DNA]</scope>
    <source>
        <strain evidence="4 5">Poly41</strain>
    </source>
</reference>
<dbReference type="AlphaFoldDB" id="A0A5C6DRM8"/>
<comment type="caution">
    <text evidence="4">The sequence shown here is derived from an EMBL/GenBank/DDBJ whole genome shotgun (WGS) entry which is preliminary data.</text>
</comment>
<dbReference type="RefSeq" id="WP_197231390.1">
    <property type="nucleotide sequence ID" value="NZ_SJPV01000005.1"/>
</dbReference>
<evidence type="ECO:0000313" key="4">
    <source>
        <dbReference type="EMBL" id="TWU37409.1"/>
    </source>
</evidence>
<evidence type="ECO:0000256" key="3">
    <source>
        <dbReference type="ARBA" id="ARBA00022723"/>
    </source>
</evidence>
<keyword evidence="5" id="KW-1185">Reference proteome</keyword>
<dbReference type="PANTHER" id="PTHR13778:SF47">
    <property type="entry name" value="LIPOPOLYSACCHARIDE 1,3-GALACTOSYLTRANSFERASE"/>
    <property type="match status" value="1"/>
</dbReference>
<gene>
    <name evidence="4" type="primary">gspA_1</name>
    <name evidence="4" type="ORF">Poly41_35390</name>
</gene>
<dbReference type="Gene3D" id="3.90.550.10">
    <property type="entry name" value="Spore Coat Polysaccharide Biosynthesis Protein SpsA, Chain A"/>
    <property type="match status" value="1"/>
</dbReference>
<dbReference type="InterPro" id="IPR029044">
    <property type="entry name" value="Nucleotide-diphossugar_trans"/>
</dbReference>
<dbReference type="SUPFAM" id="SSF53448">
    <property type="entry name" value="Nucleotide-diphospho-sugar transferases"/>
    <property type="match status" value="1"/>
</dbReference>
<accession>A0A5C6DRM8</accession>
<keyword evidence="1" id="KW-0328">Glycosyltransferase</keyword>
<dbReference type="Pfam" id="PF01501">
    <property type="entry name" value="Glyco_transf_8"/>
    <property type="match status" value="1"/>
</dbReference>
<keyword evidence="2" id="KW-0808">Transferase</keyword>
<organism evidence="4 5">
    <name type="scientific">Novipirellula artificiosorum</name>
    <dbReference type="NCBI Taxonomy" id="2528016"/>
    <lineage>
        <taxon>Bacteria</taxon>
        <taxon>Pseudomonadati</taxon>
        <taxon>Planctomycetota</taxon>
        <taxon>Planctomycetia</taxon>
        <taxon>Pirellulales</taxon>
        <taxon>Pirellulaceae</taxon>
        <taxon>Novipirellula</taxon>
    </lineage>
</organism>
<protein>
    <submittedName>
        <fullName evidence="4">General stress protein A</fullName>
    </submittedName>
</protein>
<proteinExistence type="predicted"/>
<dbReference type="Proteomes" id="UP000319143">
    <property type="component" value="Unassembled WGS sequence"/>
</dbReference>
<name>A0A5C6DRM8_9BACT</name>
<dbReference type="CDD" id="cd04194">
    <property type="entry name" value="GT8_A4GalT_like"/>
    <property type="match status" value="1"/>
</dbReference>
<evidence type="ECO:0000313" key="5">
    <source>
        <dbReference type="Proteomes" id="UP000319143"/>
    </source>
</evidence>
<dbReference type="InterPro" id="IPR002495">
    <property type="entry name" value="Glyco_trans_8"/>
</dbReference>
<dbReference type="PANTHER" id="PTHR13778">
    <property type="entry name" value="GLYCOSYLTRANSFERASE 8 DOMAIN-CONTAINING PROTEIN"/>
    <property type="match status" value="1"/>
</dbReference>
<dbReference type="InterPro" id="IPR050748">
    <property type="entry name" value="Glycosyltrans_8_dom-fam"/>
</dbReference>
<evidence type="ECO:0000256" key="1">
    <source>
        <dbReference type="ARBA" id="ARBA00022676"/>
    </source>
</evidence>
<dbReference type="EMBL" id="SJPV01000005">
    <property type="protein sequence ID" value="TWU37409.1"/>
    <property type="molecule type" value="Genomic_DNA"/>
</dbReference>
<dbReference type="GO" id="GO:0046872">
    <property type="term" value="F:metal ion binding"/>
    <property type="evidence" value="ECO:0007669"/>
    <property type="project" value="UniProtKB-KW"/>
</dbReference>